<sequence>MGIFSCFRAGDNATLAKLKEHVQPPDSRDVQDTPIQPESIAPKISATPPALAAPAVPLAPAAPPAPASPPAPTSPRETASPPAPASPHAPASPPTPTSPHAPASPPTTTSPRAPTSPNVPAAPTPPAPIHSARNKEIQESLQLHGSGRERFADGDVSDKDVPVVRGIDQSAGGAMPVSRGMNQSAGGAEPPAASTQVFASVPDRMAAILSALLPYTEENMEVPVQQYLNTINSKHTAGLLEAMNENPEAGPVFGAAYRLHKAAVNAVTNGENAFMLAALGQDVVRAMDLAGRRSALREIALERVLEKLRDGCELVGVYGKDGWLLHMACNDHIKPDFDNAHNAIVDAVEAAGLEVPGKPAPLARGVYLDVNRNLRRCLKRMGGGSVAQGLKSAKNKQSLDDALELASQLGVSAEAVARELALLPADVPLDAFYTRMVARQEQGQGRQLAVEHCKTIFNMYDKDQVGYLDRNSLRAVLADLGALDGLRPAEMEAAVGRAFSLADRDSNGRITAEEFARYYETLTCSNARKHLRLTLGPAAEVELKQFFDDFCSFGTRQVVDEMDNVHFAKFCKDCNLLGRDLTVTDIDLAFARAKPKGCRKLSFEGFLTALAECAERKGVNLETLVRSVLACQGPVARATKAENVRLHDDRSTYTGVYAKGGPKVSDTAHDLATLLDRSFDSNKKAPRALLRQSGHLFDSKPQSPVLQPGQGGGVNLSLNLVASGSASATPTPSHSAKRRSTVGGAGSGTPSGKLQDMWLMWANFGTGNNSNNSSYNSNLSTPPVHTHSPASLYHLPPPAPRPEMGVAQFIKLVRETGLLDKHFTAVQAELIFVRAKPKDSAKLNFEAFERAMRLIAEAKGVNLEDVERSVVKSRGPMLTARQH</sequence>
<dbReference type="Proteomes" id="UP000001058">
    <property type="component" value="Unassembled WGS sequence"/>
</dbReference>
<protein>
    <recommendedName>
        <fullName evidence="4">EF-hand domain-containing protein</fullName>
    </recommendedName>
</protein>
<dbReference type="InParanoid" id="D8TR88"/>
<dbReference type="Gene3D" id="1.10.238.10">
    <property type="entry name" value="EF-hand"/>
    <property type="match status" value="3"/>
</dbReference>
<dbReference type="OrthoDB" id="548799at2759"/>
<dbReference type="Pfam" id="PF13499">
    <property type="entry name" value="EF-hand_7"/>
    <property type="match status" value="1"/>
</dbReference>
<evidence type="ECO:0000256" key="1">
    <source>
        <dbReference type="ARBA" id="ARBA00010994"/>
    </source>
</evidence>
<dbReference type="GO" id="GO:0005509">
    <property type="term" value="F:calcium ion binding"/>
    <property type="evidence" value="ECO:0007669"/>
    <property type="project" value="InterPro"/>
</dbReference>
<feature type="compositionally biased region" description="Basic and acidic residues" evidence="3">
    <location>
        <begin position="17"/>
        <end position="31"/>
    </location>
</feature>
<dbReference type="GO" id="GO:0001578">
    <property type="term" value="P:microtubule bundle formation"/>
    <property type="evidence" value="ECO:0007669"/>
    <property type="project" value="TreeGrafter"/>
</dbReference>
<dbReference type="AlphaFoldDB" id="D8TR88"/>
<dbReference type="InterPro" id="IPR002048">
    <property type="entry name" value="EF_hand_dom"/>
</dbReference>
<feature type="compositionally biased region" description="Pro residues" evidence="3">
    <location>
        <begin position="81"/>
        <end position="105"/>
    </location>
</feature>
<dbReference type="PROSITE" id="PS50222">
    <property type="entry name" value="EF_HAND_2"/>
    <property type="match status" value="2"/>
</dbReference>
<feature type="region of interest" description="Disordered" evidence="3">
    <location>
        <begin position="169"/>
        <end position="191"/>
    </location>
</feature>
<accession>D8TR88</accession>
<evidence type="ECO:0000256" key="3">
    <source>
        <dbReference type="SAM" id="MobiDB-lite"/>
    </source>
</evidence>
<feature type="region of interest" description="Disordered" evidence="3">
    <location>
        <begin position="10"/>
        <end position="130"/>
    </location>
</feature>
<feature type="domain" description="EF-hand" evidence="4">
    <location>
        <begin position="490"/>
        <end position="525"/>
    </location>
</feature>
<dbReference type="Pfam" id="PF05517">
    <property type="entry name" value="p25-alpha"/>
    <property type="match status" value="2"/>
</dbReference>
<gene>
    <name evidence="5" type="ORF">VOLCADRAFT_104100</name>
</gene>
<dbReference type="RefSeq" id="XP_002948912.1">
    <property type="nucleotide sequence ID" value="XM_002948866.1"/>
</dbReference>
<dbReference type="PANTHER" id="PTHR12932">
    <property type="entry name" value="P25 ALPHA-RELATED"/>
    <property type="match status" value="1"/>
</dbReference>
<feature type="compositionally biased region" description="Low complexity" evidence="3">
    <location>
        <begin position="724"/>
        <end position="734"/>
    </location>
</feature>
<dbReference type="GeneID" id="9623725"/>
<dbReference type="eggNOG" id="KOG4070">
    <property type="taxonomic scope" value="Eukaryota"/>
</dbReference>
<dbReference type="GO" id="GO:0032273">
    <property type="term" value="P:positive regulation of protein polymerization"/>
    <property type="evidence" value="ECO:0007669"/>
    <property type="project" value="TreeGrafter"/>
</dbReference>
<comment type="similarity">
    <text evidence="1">Belongs to the TPPP family.</text>
</comment>
<feature type="region of interest" description="Disordered" evidence="3">
    <location>
        <begin position="724"/>
        <end position="750"/>
    </location>
</feature>
<dbReference type="SUPFAM" id="SSF47473">
    <property type="entry name" value="EF-hand"/>
    <property type="match status" value="3"/>
</dbReference>
<dbReference type="InterPro" id="IPR011992">
    <property type="entry name" value="EF-hand-dom_pair"/>
</dbReference>
<dbReference type="KEGG" id="vcn:VOLCADRAFT_104100"/>
<keyword evidence="6" id="KW-1185">Reference proteome</keyword>
<feature type="compositionally biased region" description="Pro residues" evidence="3">
    <location>
        <begin position="60"/>
        <end position="73"/>
    </location>
</feature>
<keyword evidence="2" id="KW-0106">Calcium</keyword>
<organism evidence="6">
    <name type="scientific">Volvox carteri f. nagariensis</name>
    <dbReference type="NCBI Taxonomy" id="3068"/>
    <lineage>
        <taxon>Eukaryota</taxon>
        <taxon>Viridiplantae</taxon>
        <taxon>Chlorophyta</taxon>
        <taxon>core chlorophytes</taxon>
        <taxon>Chlorophyceae</taxon>
        <taxon>CS clade</taxon>
        <taxon>Chlamydomonadales</taxon>
        <taxon>Volvocaceae</taxon>
        <taxon>Volvox</taxon>
    </lineage>
</organism>
<dbReference type="EMBL" id="GL378333">
    <property type="protein sequence ID" value="EFJ49847.1"/>
    <property type="molecule type" value="Genomic_DNA"/>
</dbReference>
<evidence type="ECO:0000256" key="2">
    <source>
        <dbReference type="ARBA" id="ARBA00022837"/>
    </source>
</evidence>
<name>D8TR88_VOLCA</name>
<proteinExistence type="inferred from homology"/>
<feature type="compositionally biased region" description="Low complexity" evidence="3">
    <location>
        <begin position="45"/>
        <end position="59"/>
    </location>
</feature>
<dbReference type="GO" id="GO:0005874">
    <property type="term" value="C:microtubule"/>
    <property type="evidence" value="ECO:0007669"/>
    <property type="project" value="TreeGrafter"/>
</dbReference>
<evidence type="ECO:0000313" key="6">
    <source>
        <dbReference type="Proteomes" id="UP000001058"/>
    </source>
</evidence>
<dbReference type="InterPro" id="IPR018247">
    <property type="entry name" value="EF_Hand_1_Ca_BS"/>
</dbReference>
<feature type="compositionally biased region" description="Low complexity" evidence="3">
    <location>
        <begin position="106"/>
        <end position="119"/>
    </location>
</feature>
<dbReference type="GO" id="GO:0046785">
    <property type="term" value="P:microtubule polymerization"/>
    <property type="evidence" value="ECO:0007669"/>
    <property type="project" value="InterPro"/>
</dbReference>
<dbReference type="SMART" id="SM00054">
    <property type="entry name" value="EFh"/>
    <property type="match status" value="2"/>
</dbReference>
<reference evidence="5 6" key="1">
    <citation type="journal article" date="2010" name="Science">
        <title>Genomic analysis of organismal complexity in the multicellular green alga Volvox carteri.</title>
        <authorList>
            <person name="Prochnik S.E."/>
            <person name="Umen J."/>
            <person name="Nedelcu A.M."/>
            <person name="Hallmann A."/>
            <person name="Miller S.M."/>
            <person name="Nishii I."/>
            <person name="Ferris P."/>
            <person name="Kuo A."/>
            <person name="Mitros T."/>
            <person name="Fritz-Laylin L.K."/>
            <person name="Hellsten U."/>
            <person name="Chapman J."/>
            <person name="Simakov O."/>
            <person name="Rensing S.A."/>
            <person name="Terry A."/>
            <person name="Pangilinan J."/>
            <person name="Kapitonov V."/>
            <person name="Jurka J."/>
            <person name="Salamov A."/>
            <person name="Shapiro H."/>
            <person name="Schmutz J."/>
            <person name="Grimwood J."/>
            <person name="Lindquist E."/>
            <person name="Lucas S."/>
            <person name="Grigoriev I.V."/>
            <person name="Schmitt R."/>
            <person name="Kirk D."/>
            <person name="Rokhsar D.S."/>
        </authorList>
    </citation>
    <scope>NUCLEOTIDE SEQUENCE [LARGE SCALE GENOMIC DNA]</scope>
    <source>
        <strain evidence="6">f. Nagariensis / Eve</strain>
    </source>
</reference>
<dbReference type="InterPro" id="IPR008907">
    <property type="entry name" value="TPP/p25"/>
</dbReference>
<evidence type="ECO:0000313" key="5">
    <source>
        <dbReference type="EMBL" id="EFJ49847.1"/>
    </source>
</evidence>
<feature type="domain" description="EF-hand" evidence="4">
    <location>
        <begin position="448"/>
        <end position="483"/>
    </location>
</feature>
<dbReference type="PANTHER" id="PTHR12932:SF9">
    <property type="entry name" value="TUBULIN POLYMERIZATION-PROMOTING PROTEIN HOMOLOG"/>
    <property type="match status" value="1"/>
</dbReference>
<dbReference type="PROSITE" id="PS00018">
    <property type="entry name" value="EF_HAND_1"/>
    <property type="match status" value="1"/>
</dbReference>
<dbReference type="GO" id="GO:0015631">
    <property type="term" value="F:tubulin binding"/>
    <property type="evidence" value="ECO:0007669"/>
    <property type="project" value="InterPro"/>
</dbReference>
<evidence type="ECO:0000259" key="4">
    <source>
        <dbReference type="PROSITE" id="PS50222"/>
    </source>
</evidence>
<dbReference type="CDD" id="cd00051">
    <property type="entry name" value="EFh"/>
    <property type="match status" value="1"/>
</dbReference>